<accession>A0ABS5QKI5</accession>
<dbReference type="PROSITE" id="PS50404">
    <property type="entry name" value="GST_NTER"/>
    <property type="match status" value="1"/>
</dbReference>
<proteinExistence type="predicted"/>
<name>A0ABS5QKI5_9PROT</name>
<dbReference type="Pfam" id="PF13409">
    <property type="entry name" value="GST_N_2"/>
    <property type="match status" value="1"/>
</dbReference>
<sequence>MSDRKLFELCGTDEARRFSPYCWRVRLALAHKGLDAETVPWRFTEGEAIAFAKSATVPVLIDGDTAVADSWAIAEYLERTYPDRPALFPGRPSALRFIASWADRVVNAGLVKLIVSDIPSLLAEADRDYFVSSREKRFGMPLAEVTRDREARLPEFRASLQPLRAVLMQQPFVAGEEPDYADYIVFGGFMWARVVSPLKVLEESDPLHAWRERMLDLFGGLARRVPAREGS</sequence>
<dbReference type="SUPFAM" id="SSF52833">
    <property type="entry name" value="Thioredoxin-like"/>
    <property type="match status" value="1"/>
</dbReference>
<dbReference type="PANTHER" id="PTHR42673:SF4">
    <property type="entry name" value="MALEYLACETOACETATE ISOMERASE"/>
    <property type="match status" value="1"/>
</dbReference>
<dbReference type="PANTHER" id="PTHR42673">
    <property type="entry name" value="MALEYLACETOACETATE ISOMERASE"/>
    <property type="match status" value="1"/>
</dbReference>
<comment type="caution">
    <text evidence="2">The sequence shown here is derived from an EMBL/GenBank/DDBJ whole genome shotgun (WGS) entry which is preliminary data.</text>
</comment>
<dbReference type="SFLD" id="SFLDS00019">
    <property type="entry name" value="Glutathione_Transferase_(cytos"/>
    <property type="match status" value="1"/>
</dbReference>
<gene>
    <name evidence="2" type="ORF">KHU32_21810</name>
</gene>
<dbReference type="Pfam" id="PF22041">
    <property type="entry name" value="GST_C_7"/>
    <property type="match status" value="1"/>
</dbReference>
<dbReference type="CDD" id="cd03202">
    <property type="entry name" value="GST_C_etherase_LigE"/>
    <property type="match status" value="1"/>
</dbReference>
<dbReference type="InterPro" id="IPR036282">
    <property type="entry name" value="Glutathione-S-Trfase_C_sf"/>
</dbReference>
<dbReference type="CDD" id="cd03038">
    <property type="entry name" value="GST_N_etherase_LigE"/>
    <property type="match status" value="1"/>
</dbReference>
<dbReference type="Gene3D" id="3.40.30.10">
    <property type="entry name" value="Glutaredoxin"/>
    <property type="match status" value="1"/>
</dbReference>
<organism evidence="2 3">
    <name type="scientific">Roseococcus pinisoli</name>
    <dbReference type="NCBI Taxonomy" id="2835040"/>
    <lineage>
        <taxon>Bacteria</taxon>
        <taxon>Pseudomonadati</taxon>
        <taxon>Pseudomonadota</taxon>
        <taxon>Alphaproteobacteria</taxon>
        <taxon>Acetobacterales</taxon>
        <taxon>Roseomonadaceae</taxon>
        <taxon>Roseococcus</taxon>
    </lineage>
</organism>
<dbReference type="InterPro" id="IPR040079">
    <property type="entry name" value="Glutathione_S-Trfase"/>
</dbReference>
<dbReference type="RefSeq" id="WP_213672286.1">
    <property type="nucleotide sequence ID" value="NZ_JAHCDA010000005.1"/>
</dbReference>
<dbReference type="Proteomes" id="UP000766336">
    <property type="component" value="Unassembled WGS sequence"/>
</dbReference>
<evidence type="ECO:0000313" key="2">
    <source>
        <dbReference type="EMBL" id="MBS7813592.1"/>
    </source>
</evidence>
<evidence type="ECO:0000259" key="1">
    <source>
        <dbReference type="PROSITE" id="PS50404"/>
    </source>
</evidence>
<evidence type="ECO:0000313" key="3">
    <source>
        <dbReference type="Proteomes" id="UP000766336"/>
    </source>
</evidence>
<protein>
    <submittedName>
        <fullName evidence="2">Glutathione S-transferase family protein</fullName>
    </submittedName>
</protein>
<dbReference type="InterPro" id="IPR054416">
    <property type="entry name" value="GST_UstS-like_C"/>
</dbReference>
<dbReference type="SUPFAM" id="SSF47616">
    <property type="entry name" value="GST C-terminal domain-like"/>
    <property type="match status" value="1"/>
</dbReference>
<feature type="domain" description="GST N-terminal" evidence="1">
    <location>
        <begin position="9"/>
        <end position="85"/>
    </location>
</feature>
<dbReference type="InterPro" id="IPR036249">
    <property type="entry name" value="Thioredoxin-like_sf"/>
</dbReference>
<reference evidence="2 3" key="1">
    <citation type="submission" date="2021-05" db="EMBL/GenBank/DDBJ databases">
        <title>Roseococcus sp. XZZS9, whole genome shotgun sequencing project.</title>
        <authorList>
            <person name="Zhao G."/>
            <person name="Shen L."/>
        </authorList>
    </citation>
    <scope>NUCLEOTIDE SEQUENCE [LARGE SCALE GENOMIC DNA]</scope>
    <source>
        <strain evidence="2 3">XZZS9</strain>
    </source>
</reference>
<dbReference type="InterPro" id="IPR004045">
    <property type="entry name" value="Glutathione_S-Trfase_N"/>
</dbReference>
<dbReference type="EMBL" id="JAHCDA010000005">
    <property type="protein sequence ID" value="MBS7813592.1"/>
    <property type="molecule type" value="Genomic_DNA"/>
</dbReference>
<keyword evidence="3" id="KW-1185">Reference proteome</keyword>
<dbReference type="Gene3D" id="1.20.1050.10">
    <property type="match status" value="1"/>
</dbReference>